<dbReference type="InterPro" id="IPR011006">
    <property type="entry name" value="CheY-like_superfamily"/>
</dbReference>
<evidence type="ECO:0000259" key="6">
    <source>
        <dbReference type="PROSITE" id="PS50921"/>
    </source>
</evidence>
<organism evidence="7 8">
    <name type="scientific">Halopolyspora algeriensis</name>
    <dbReference type="NCBI Taxonomy" id="1500506"/>
    <lineage>
        <taxon>Bacteria</taxon>
        <taxon>Bacillati</taxon>
        <taxon>Actinomycetota</taxon>
        <taxon>Actinomycetes</taxon>
        <taxon>Actinomycetes incertae sedis</taxon>
        <taxon>Halopolyspora</taxon>
    </lineage>
</organism>
<evidence type="ECO:0000256" key="4">
    <source>
        <dbReference type="ARBA" id="ARBA00023163"/>
    </source>
</evidence>
<dbReference type="SUPFAM" id="SSF55781">
    <property type="entry name" value="GAF domain-like"/>
    <property type="match status" value="1"/>
</dbReference>
<dbReference type="CDD" id="cd07043">
    <property type="entry name" value="STAS_anti-anti-sigma_factors"/>
    <property type="match status" value="1"/>
</dbReference>
<dbReference type="EMBL" id="QPJC01000007">
    <property type="protein sequence ID" value="RCW43312.1"/>
    <property type="molecule type" value="Genomic_DNA"/>
</dbReference>
<dbReference type="Gene3D" id="1.10.10.10">
    <property type="entry name" value="Winged helix-like DNA-binding domain superfamily/Winged helix DNA-binding domain"/>
    <property type="match status" value="1"/>
</dbReference>
<evidence type="ECO:0000313" key="7">
    <source>
        <dbReference type="EMBL" id="RCW43312.1"/>
    </source>
</evidence>
<dbReference type="AlphaFoldDB" id="A0A368VR27"/>
<evidence type="ECO:0000313" key="8">
    <source>
        <dbReference type="Proteomes" id="UP000253495"/>
    </source>
</evidence>
<dbReference type="PANTHER" id="PTHR33495:SF2">
    <property type="entry name" value="ANTI-SIGMA FACTOR ANTAGONIST TM_1081-RELATED"/>
    <property type="match status" value="1"/>
</dbReference>
<name>A0A368VR27_9ACTN</name>
<dbReference type="GO" id="GO:0043856">
    <property type="term" value="F:anti-sigma factor antagonist activity"/>
    <property type="evidence" value="ECO:0007669"/>
    <property type="project" value="TreeGrafter"/>
</dbReference>
<keyword evidence="2" id="KW-0418">Kinase</keyword>
<dbReference type="SMART" id="SM00065">
    <property type="entry name" value="GAF"/>
    <property type="match status" value="1"/>
</dbReference>
<protein>
    <submittedName>
        <fullName evidence="7">Anti-anti-sigma factor</fullName>
    </submittedName>
</protein>
<evidence type="ECO:0000256" key="1">
    <source>
        <dbReference type="ARBA" id="ARBA00022679"/>
    </source>
</evidence>
<dbReference type="GO" id="GO:0003723">
    <property type="term" value="F:RNA binding"/>
    <property type="evidence" value="ECO:0007669"/>
    <property type="project" value="InterPro"/>
</dbReference>
<keyword evidence="4" id="KW-0804">Transcription</keyword>
<dbReference type="Pfam" id="PF13185">
    <property type="entry name" value="GAF_2"/>
    <property type="match status" value="1"/>
</dbReference>
<dbReference type="PROSITE" id="PS50801">
    <property type="entry name" value="STAS"/>
    <property type="match status" value="1"/>
</dbReference>
<keyword evidence="8" id="KW-1185">Reference proteome</keyword>
<evidence type="ECO:0000256" key="2">
    <source>
        <dbReference type="ARBA" id="ARBA00022777"/>
    </source>
</evidence>
<sequence>MSIREPSPEDVSGPDDLEVAGATLGLQVTHPRADAVMIAASGEIDEATVAHFEEVLAPRLLASVRVVVVDLSAVEFLGVPGLQLLTQTHLRAQDRGLELRLVADDHGVARALRIAKLDAVLSWYSTVADALNADPQTPDRAEPAPEHARRWQYDGEEAAAMAADDTDVEVFADIARELAAQPSEQAVLEQVVKLAVQHLDGCDDAGILLLHRKQKVGTAAASSRLVHESDQAQARLQEGPCFDAALDTTPWRNRVYRSDDTATETRWPCYMPRARELGIGSMLGFQLYRDEEVFGALDLYGHRRNAFDARTERLGWVLASHAAVALASARTDEQLRTAIATREEIGKALGILMERYRLSDDQAFAVLKRVSQDNNRKLHAVAETFLRTGELPGASPPESG</sequence>
<accession>A0A368VR27</accession>
<comment type="caution">
    <text evidence="7">The sequence shown here is derived from an EMBL/GenBank/DDBJ whole genome shotgun (WGS) entry which is preliminary data.</text>
</comment>
<reference evidence="7 8" key="1">
    <citation type="submission" date="2018-07" db="EMBL/GenBank/DDBJ databases">
        <title>Genomic Encyclopedia of Type Strains, Phase III (KMG-III): the genomes of soil and plant-associated and newly described type strains.</title>
        <authorList>
            <person name="Whitman W."/>
        </authorList>
    </citation>
    <scope>NUCLEOTIDE SEQUENCE [LARGE SCALE GENOMIC DNA]</scope>
    <source>
        <strain evidence="7 8">CECT 8575</strain>
    </source>
</reference>
<dbReference type="InterPro" id="IPR036513">
    <property type="entry name" value="STAS_dom_sf"/>
</dbReference>
<dbReference type="Gene3D" id="3.30.750.24">
    <property type="entry name" value="STAS domain"/>
    <property type="match status" value="1"/>
</dbReference>
<dbReference type="InterPro" id="IPR003018">
    <property type="entry name" value="GAF"/>
</dbReference>
<dbReference type="InterPro" id="IPR005561">
    <property type="entry name" value="ANTAR"/>
</dbReference>
<dbReference type="PROSITE" id="PS50921">
    <property type="entry name" value="ANTAR"/>
    <property type="match status" value="1"/>
</dbReference>
<dbReference type="SMART" id="SM01012">
    <property type="entry name" value="ANTAR"/>
    <property type="match status" value="1"/>
</dbReference>
<dbReference type="InterPro" id="IPR029016">
    <property type="entry name" value="GAF-like_dom_sf"/>
</dbReference>
<dbReference type="InterPro" id="IPR036388">
    <property type="entry name" value="WH-like_DNA-bd_sf"/>
</dbReference>
<dbReference type="PANTHER" id="PTHR33495">
    <property type="entry name" value="ANTI-SIGMA FACTOR ANTAGONIST TM_1081-RELATED-RELATED"/>
    <property type="match status" value="1"/>
</dbReference>
<dbReference type="SUPFAM" id="SSF52172">
    <property type="entry name" value="CheY-like"/>
    <property type="match status" value="1"/>
</dbReference>
<keyword evidence="1" id="KW-0808">Transferase</keyword>
<dbReference type="InterPro" id="IPR002645">
    <property type="entry name" value="STAS_dom"/>
</dbReference>
<dbReference type="SUPFAM" id="SSF52091">
    <property type="entry name" value="SpoIIaa-like"/>
    <property type="match status" value="1"/>
</dbReference>
<gene>
    <name evidence="7" type="ORF">DFQ14_107202</name>
</gene>
<feature type="domain" description="STAS" evidence="5">
    <location>
        <begin position="34"/>
        <end position="134"/>
    </location>
</feature>
<proteinExistence type="predicted"/>
<evidence type="ECO:0000256" key="3">
    <source>
        <dbReference type="ARBA" id="ARBA00023015"/>
    </source>
</evidence>
<evidence type="ECO:0000259" key="5">
    <source>
        <dbReference type="PROSITE" id="PS50801"/>
    </source>
</evidence>
<dbReference type="GO" id="GO:0016301">
    <property type="term" value="F:kinase activity"/>
    <property type="evidence" value="ECO:0007669"/>
    <property type="project" value="UniProtKB-KW"/>
</dbReference>
<dbReference type="Proteomes" id="UP000253495">
    <property type="component" value="Unassembled WGS sequence"/>
</dbReference>
<dbReference type="OrthoDB" id="4629915at2"/>
<feature type="domain" description="ANTAR" evidence="6">
    <location>
        <begin position="325"/>
        <end position="386"/>
    </location>
</feature>
<dbReference type="Pfam" id="PF01740">
    <property type="entry name" value="STAS"/>
    <property type="match status" value="1"/>
</dbReference>
<dbReference type="Pfam" id="PF03861">
    <property type="entry name" value="ANTAR"/>
    <property type="match status" value="1"/>
</dbReference>
<dbReference type="RefSeq" id="WP_114453496.1">
    <property type="nucleotide sequence ID" value="NZ_QPJC01000007.1"/>
</dbReference>
<keyword evidence="3" id="KW-0805">Transcription regulation</keyword>
<dbReference type="Gene3D" id="3.30.450.40">
    <property type="match status" value="1"/>
</dbReference>